<dbReference type="PANTHER" id="PTHR24291">
    <property type="entry name" value="CYTOCHROME P450 FAMILY 4"/>
    <property type="match status" value="1"/>
</dbReference>
<keyword evidence="12" id="KW-0472">Membrane</keyword>
<keyword evidence="5 13" id="KW-0349">Heme</keyword>
<evidence type="ECO:0000256" key="7">
    <source>
        <dbReference type="ARBA" id="ARBA00022824"/>
    </source>
</evidence>
<evidence type="ECO:0000256" key="4">
    <source>
        <dbReference type="ARBA" id="ARBA00010617"/>
    </source>
</evidence>
<evidence type="ECO:0000256" key="9">
    <source>
        <dbReference type="ARBA" id="ARBA00023002"/>
    </source>
</evidence>
<proteinExistence type="inferred from homology"/>
<keyword evidence="7" id="KW-0256">Endoplasmic reticulum</keyword>
<evidence type="ECO:0000256" key="5">
    <source>
        <dbReference type="ARBA" id="ARBA00022617"/>
    </source>
</evidence>
<dbReference type="Pfam" id="PF00067">
    <property type="entry name" value="p450"/>
    <property type="match status" value="1"/>
</dbReference>
<evidence type="ECO:0000313" key="15">
    <source>
        <dbReference type="EMBL" id="KAF6213113.1"/>
    </source>
</evidence>
<dbReference type="GO" id="GO:0020037">
    <property type="term" value="F:heme binding"/>
    <property type="evidence" value="ECO:0007669"/>
    <property type="project" value="InterPro"/>
</dbReference>
<dbReference type="Gene3D" id="1.10.630.10">
    <property type="entry name" value="Cytochrome P450"/>
    <property type="match status" value="1"/>
</dbReference>
<keyword evidence="9 14" id="KW-0560">Oxidoreductase</keyword>
<dbReference type="GO" id="GO:0016705">
    <property type="term" value="F:oxidoreductase activity, acting on paired donors, with incorporation or reduction of molecular oxygen"/>
    <property type="evidence" value="ECO:0007669"/>
    <property type="project" value="InterPro"/>
</dbReference>
<keyword evidence="11 14" id="KW-0503">Monooxygenase</keyword>
<dbReference type="GO" id="GO:0005789">
    <property type="term" value="C:endoplasmic reticulum membrane"/>
    <property type="evidence" value="ECO:0007669"/>
    <property type="project" value="UniProtKB-SubCell"/>
</dbReference>
<comment type="caution">
    <text evidence="15">The sequence shown here is derived from an EMBL/GenBank/DDBJ whole genome shotgun (WGS) entry which is preliminary data.</text>
</comment>
<dbReference type="OrthoDB" id="1055148at2759"/>
<evidence type="ECO:0000256" key="12">
    <source>
        <dbReference type="ARBA" id="ARBA00023136"/>
    </source>
</evidence>
<dbReference type="InterPro" id="IPR036396">
    <property type="entry name" value="Cyt_P450_sf"/>
</dbReference>
<gene>
    <name evidence="15" type="ORF">GE061_010828</name>
</gene>
<dbReference type="InterPro" id="IPR002401">
    <property type="entry name" value="Cyt_P450_E_grp-I"/>
</dbReference>
<evidence type="ECO:0000256" key="10">
    <source>
        <dbReference type="ARBA" id="ARBA00023004"/>
    </source>
</evidence>
<evidence type="ECO:0000256" key="6">
    <source>
        <dbReference type="ARBA" id="ARBA00022723"/>
    </source>
</evidence>
<keyword evidence="6 13" id="KW-0479">Metal-binding</keyword>
<evidence type="ECO:0000256" key="14">
    <source>
        <dbReference type="RuleBase" id="RU000461"/>
    </source>
</evidence>
<organism evidence="15 16">
    <name type="scientific">Apolygus lucorum</name>
    <name type="common">Small green plant bug</name>
    <name type="synonym">Lygocoris lucorum</name>
    <dbReference type="NCBI Taxonomy" id="248454"/>
    <lineage>
        <taxon>Eukaryota</taxon>
        <taxon>Metazoa</taxon>
        <taxon>Ecdysozoa</taxon>
        <taxon>Arthropoda</taxon>
        <taxon>Hexapoda</taxon>
        <taxon>Insecta</taxon>
        <taxon>Pterygota</taxon>
        <taxon>Neoptera</taxon>
        <taxon>Paraneoptera</taxon>
        <taxon>Hemiptera</taxon>
        <taxon>Heteroptera</taxon>
        <taxon>Panheteroptera</taxon>
        <taxon>Cimicomorpha</taxon>
        <taxon>Miridae</taxon>
        <taxon>Mirini</taxon>
        <taxon>Apolygus</taxon>
    </lineage>
</organism>
<dbReference type="PROSITE" id="PS00086">
    <property type="entry name" value="CYTOCHROME_P450"/>
    <property type="match status" value="1"/>
</dbReference>
<dbReference type="PRINTS" id="PR00385">
    <property type="entry name" value="P450"/>
</dbReference>
<keyword evidence="10 13" id="KW-0408">Iron</keyword>
<dbReference type="InterPro" id="IPR050196">
    <property type="entry name" value="Cytochrome_P450_Monoox"/>
</dbReference>
<keyword evidence="16" id="KW-1185">Reference proteome</keyword>
<dbReference type="InterPro" id="IPR001128">
    <property type="entry name" value="Cyt_P450"/>
</dbReference>
<dbReference type="GO" id="GO:0004497">
    <property type="term" value="F:monooxygenase activity"/>
    <property type="evidence" value="ECO:0007669"/>
    <property type="project" value="UniProtKB-KW"/>
</dbReference>
<comment type="similarity">
    <text evidence="4 14">Belongs to the cytochrome P450 family.</text>
</comment>
<reference evidence="15" key="1">
    <citation type="journal article" date="2021" name="Mol. Ecol. Resour.">
        <title>Apolygus lucorum genome provides insights into omnivorousness and mesophyll feeding.</title>
        <authorList>
            <person name="Liu Y."/>
            <person name="Liu H."/>
            <person name="Wang H."/>
            <person name="Huang T."/>
            <person name="Liu B."/>
            <person name="Yang B."/>
            <person name="Yin L."/>
            <person name="Li B."/>
            <person name="Zhang Y."/>
            <person name="Zhang S."/>
            <person name="Jiang F."/>
            <person name="Zhang X."/>
            <person name="Ren Y."/>
            <person name="Wang B."/>
            <person name="Wang S."/>
            <person name="Lu Y."/>
            <person name="Wu K."/>
            <person name="Fan W."/>
            <person name="Wang G."/>
        </authorList>
    </citation>
    <scope>NUCLEOTIDE SEQUENCE</scope>
    <source>
        <strain evidence="15">12Hb</strain>
    </source>
</reference>
<dbReference type="Proteomes" id="UP000466442">
    <property type="component" value="Unassembled WGS sequence"/>
</dbReference>
<dbReference type="PANTHER" id="PTHR24291:SF189">
    <property type="entry name" value="CYTOCHROME P450 4C3-RELATED"/>
    <property type="match status" value="1"/>
</dbReference>
<keyword evidence="8" id="KW-0492">Microsome</keyword>
<dbReference type="AlphaFoldDB" id="A0A6A4K4S2"/>
<evidence type="ECO:0000256" key="1">
    <source>
        <dbReference type="ARBA" id="ARBA00001971"/>
    </source>
</evidence>
<dbReference type="GO" id="GO:0005506">
    <property type="term" value="F:iron ion binding"/>
    <property type="evidence" value="ECO:0007669"/>
    <property type="project" value="InterPro"/>
</dbReference>
<evidence type="ECO:0000256" key="13">
    <source>
        <dbReference type="PIRSR" id="PIRSR602401-1"/>
    </source>
</evidence>
<comment type="subcellular location">
    <subcellularLocation>
        <location evidence="3">Endoplasmic reticulum membrane</location>
        <topology evidence="3">Peripheral membrane protein</topology>
    </subcellularLocation>
    <subcellularLocation>
        <location evidence="2">Microsome membrane</location>
        <topology evidence="2">Peripheral membrane protein</topology>
    </subcellularLocation>
</comment>
<feature type="binding site" description="axial binding residue" evidence="13">
    <location>
        <position position="449"/>
    </location>
    <ligand>
        <name>heme</name>
        <dbReference type="ChEBI" id="CHEBI:30413"/>
    </ligand>
    <ligandPart>
        <name>Fe</name>
        <dbReference type="ChEBI" id="CHEBI:18248"/>
    </ligandPart>
</feature>
<protein>
    <submittedName>
        <fullName evidence="15">Uncharacterized protein</fullName>
    </submittedName>
</protein>
<dbReference type="PRINTS" id="PR00463">
    <property type="entry name" value="EP450I"/>
</dbReference>
<evidence type="ECO:0000256" key="3">
    <source>
        <dbReference type="ARBA" id="ARBA00004406"/>
    </source>
</evidence>
<sequence length="518" mass="59479">MEILTSLLLALTTVLCVTLFVIRRLLTPAVSAKGTTNIPEPVVARKWPILGHALVFYGVNNMKELLRTLKRIAYKREKVMSFYMGPKLVINISDAKILEATISNSSKCQNKEAEFYHPFESYFTGLFAKNGKVWSALRRPLDRLLHAKNMDNFLNIIAEKAEILCCKLGDQCGQGVFDIKHFMDYYFLDITLEAILNVPGTQQFEDTMNFPKLAARMIVAVFTRVMKIEYRSDWIYSLSPLARKEYKWKEELRPHLKEMVNNCHKHLETTGRDPSDSNFVPENFVEVAIQAGICGNKTEEDVLFSFHDVIIAGFDTSSVASSSAILFLAIHPEYQERAYQEQIEVMKDSFEAPTKEQLSRMRYLDMVFNETLRHVSVPAIARTVSSQFTIDGYIFPEGASLFIFYHTLFHKPEYWERPNDFYPDHFLPEKVAERPKGAFLPFGFGGRVCPGKLFGVQSSKLALSMFLRRFKAATSLKFDEIDYNYMVMLESDKGYPIEITSRQKHLENKLQIALNSSK</sequence>
<dbReference type="EMBL" id="WIXP02000003">
    <property type="protein sequence ID" value="KAF6213113.1"/>
    <property type="molecule type" value="Genomic_DNA"/>
</dbReference>
<evidence type="ECO:0000313" key="16">
    <source>
        <dbReference type="Proteomes" id="UP000466442"/>
    </source>
</evidence>
<comment type="cofactor">
    <cofactor evidence="1 13">
        <name>heme</name>
        <dbReference type="ChEBI" id="CHEBI:30413"/>
    </cofactor>
</comment>
<evidence type="ECO:0000256" key="8">
    <source>
        <dbReference type="ARBA" id="ARBA00022848"/>
    </source>
</evidence>
<name>A0A6A4K4S2_APOLU</name>
<evidence type="ECO:0000256" key="11">
    <source>
        <dbReference type="ARBA" id="ARBA00023033"/>
    </source>
</evidence>
<dbReference type="InterPro" id="IPR017972">
    <property type="entry name" value="Cyt_P450_CS"/>
</dbReference>
<dbReference type="SUPFAM" id="SSF48264">
    <property type="entry name" value="Cytochrome P450"/>
    <property type="match status" value="1"/>
</dbReference>
<accession>A0A6A4K4S2</accession>
<evidence type="ECO:0000256" key="2">
    <source>
        <dbReference type="ARBA" id="ARBA00004174"/>
    </source>
</evidence>